<evidence type="ECO:0000256" key="10">
    <source>
        <dbReference type="ARBA" id="ARBA00023209"/>
    </source>
</evidence>
<gene>
    <name evidence="15" type="ORF">WMSIL1_LOCUS14323</name>
</gene>
<evidence type="ECO:0000256" key="1">
    <source>
        <dbReference type="ARBA" id="ARBA00004141"/>
    </source>
</evidence>
<evidence type="ECO:0000256" key="12">
    <source>
        <dbReference type="ARBA" id="ARBA00023315"/>
    </source>
</evidence>
<dbReference type="GO" id="GO:0016746">
    <property type="term" value="F:acyltransferase activity"/>
    <property type="evidence" value="ECO:0007669"/>
    <property type="project" value="UniProtKB-KW"/>
</dbReference>
<sequence>MDTAERKRLIPPVLINKVTFVLSITCLTFFVFAAVYCPSLLFLILTIIFPILMIFRIISYWRSKNILFMLGPCYFVNIYALVFMWGVPYCLEVFYVLFGLANSTVYSAIILFRNSFVFHNYDKMTSCFIHILPVLVSYCVRWFPQKCSNGWYTNFVDSGGDVSIDKFNPMGSWIYLFVVPNAFFIAHTLIYFIIVNVIIKPDEQYNDTYRYLRTKYFAKIPVFKKMPKIIQSLIWVGLNILTNLILSLISLLAWCTFFFHSFMMILMVIVMSWYGASYYLDYFAYLALRKAIQNNEVHAPKPTEDVENPTELENEEDEDSVVTETLRHNLEIALEEEDPDSYDNIV</sequence>
<evidence type="ECO:0000256" key="14">
    <source>
        <dbReference type="SAM" id="Phobius"/>
    </source>
</evidence>
<feature type="transmembrane region" description="Helical" evidence="14">
    <location>
        <begin position="233"/>
        <end position="253"/>
    </location>
</feature>
<evidence type="ECO:0000256" key="2">
    <source>
        <dbReference type="ARBA" id="ARBA00006675"/>
    </source>
</evidence>
<dbReference type="AlphaFoldDB" id="A0A564ZBT0"/>
<accession>A0A564ZBT0</accession>
<evidence type="ECO:0000256" key="5">
    <source>
        <dbReference type="ARBA" id="ARBA00022679"/>
    </source>
</evidence>
<feature type="transmembrane region" description="Helical" evidence="14">
    <location>
        <begin position="93"/>
        <end position="112"/>
    </location>
</feature>
<dbReference type="EMBL" id="CABIJS010000708">
    <property type="protein sequence ID" value="VUZ56822.1"/>
    <property type="molecule type" value="Genomic_DNA"/>
</dbReference>
<evidence type="ECO:0000256" key="7">
    <source>
        <dbReference type="ARBA" id="ARBA00022989"/>
    </source>
</evidence>
<evidence type="ECO:0000313" key="15">
    <source>
        <dbReference type="EMBL" id="VUZ56822.1"/>
    </source>
</evidence>
<evidence type="ECO:0000313" key="16">
    <source>
        <dbReference type="Proteomes" id="UP000321570"/>
    </source>
</evidence>
<feature type="region of interest" description="Disordered" evidence="13">
    <location>
        <begin position="299"/>
        <end position="320"/>
    </location>
</feature>
<feature type="transmembrane region" description="Helical" evidence="14">
    <location>
        <begin position="173"/>
        <end position="199"/>
    </location>
</feature>
<dbReference type="Proteomes" id="UP000321570">
    <property type="component" value="Unassembled WGS sequence"/>
</dbReference>
<feature type="transmembrane region" description="Helical" evidence="14">
    <location>
        <begin position="66"/>
        <end position="87"/>
    </location>
</feature>
<organism evidence="15 16">
    <name type="scientific">Hymenolepis diminuta</name>
    <name type="common">Rat tapeworm</name>
    <dbReference type="NCBI Taxonomy" id="6216"/>
    <lineage>
        <taxon>Eukaryota</taxon>
        <taxon>Metazoa</taxon>
        <taxon>Spiralia</taxon>
        <taxon>Lophotrochozoa</taxon>
        <taxon>Platyhelminthes</taxon>
        <taxon>Cestoda</taxon>
        <taxon>Eucestoda</taxon>
        <taxon>Cyclophyllidea</taxon>
        <taxon>Hymenolepididae</taxon>
        <taxon>Hymenolepis</taxon>
    </lineage>
</organism>
<reference evidence="15 16" key="1">
    <citation type="submission" date="2019-07" db="EMBL/GenBank/DDBJ databases">
        <authorList>
            <person name="Jastrzebski P J."/>
            <person name="Paukszto L."/>
            <person name="Jastrzebski P J."/>
        </authorList>
    </citation>
    <scope>NUCLEOTIDE SEQUENCE [LARGE SCALE GENOMIC DNA]</scope>
    <source>
        <strain evidence="15 16">WMS-il1</strain>
    </source>
</reference>
<comment type="subcellular location">
    <subcellularLocation>
        <location evidence="1">Membrane</location>
        <topology evidence="1">Multi-pass membrane protein</topology>
    </subcellularLocation>
</comment>
<dbReference type="GO" id="GO:0016020">
    <property type="term" value="C:membrane"/>
    <property type="evidence" value="ECO:0007669"/>
    <property type="project" value="UniProtKB-SubCell"/>
</dbReference>
<comment type="similarity">
    <text evidence="2">Belongs to the GPC1 family.</text>
</comment>
<keyword evidence="4" id="KW-0444">Lipid biosynthesis</keyword>
<name>A0A564ZBT0_HYMDI</name>
<proteinExistence type="inferred from homology"/>
<keyword evidence="5" id="KW-0808">Transferase</keyword>
<keyword evidence="10" id="KW-0594">Phospholipid biosynthesis</keyword>
<evidence type="ECO:0000256" key="8">
    <source>
        <dbReference type="ARBA" id="ARBA00023098"/>
    </source>
</evidence>
<evidence type="ECO:0000256" key="13">
    <source>
        <dbReference type="SAM" id="MobiDB-lite"/>
    </source>
</evidence>
<keyword evidence="16" id="KW-1185">Reference proteome</keyword>
<keyword evidence="11" id="KW-1208">Phospholipid metabolism</keyword>
<evidence type="ECO:0000256" key="11">
    <source>
        <dbReference type="ARBA" id="ARBA00023264"/>
    </source>
</evidence>
<keyword evidence="6 14" id="KW-0812">Transmembrane</keyword>
<evidence type="ECO:0000256" key="6">
    <source>
        <dbReference type="ARBA" id="ARBA00022692"/>
    </source>
</evidence>
<feature type="transmembrane region" description="Helical" evidence="14">
    <location>
        <begin position="12"/>
        <end position="34"/>
    </location>
</feature>
<dbReference type="InterPro" id="IPR021261">
    <property type="entry name" value="GPCAT"/>
</dbReference>
<keyword evidence="12" id="KW-0012">Acyltransferase</keyword>
<protein>
    <recommendedName>
        <fullName evidence="3">Glycerophosphocholine acyltransferase 1</fullName>
    </recommendedName>
</protein>
<keyword evidence="9 14" id="KW-0472">Membrane</keyword>
<evidence type="ECO:0000256" key="4">
    <source>
        <dbReference type="ARBA" id="ARBA00022516"/>
    </source>
</evidence>
<feature type="transmembrane region" description="Helical" evidence="14">
    <location>
        <begin position="40"/>
        <end position="59"/>
    </location>
</feature>
<feature type="transmembrane region" description="Helical" evidence="14">
    <location>
        <begin position="124"/>
        <end position="143"/>
    </location>
</feature>
<evidence type="ECO:0000256" key="9">
    <source>
        <dbReference type="ARBA" id="ARBA00023136"/>
    </source>
</evidence>
<dbReference type="PANTHER" id="PTHR31201">
    <property type="entry name" value="OS01G0585100 PROTEIN"/>
    <property type="match status" value="1"/>
</dbReference>
<keyword evidence="8" id="KW-0443">Lipid metabolism</keyword>
<dbReference type="Pfam" id="PF10998">
    <property type="entry name" value="DUF2838"/>
    <property type="match status" value="1"/>
</dbReference>
<feature type="compositionally biased region" description="Acidic residues" evidence="13">
    <location>
        <begin position="305"/>
        <end position="320"/>
    </location>
</feature>
<dbReference type="GO" id="GO:0006656">
    <property type="term" value="P:phosphatidylcholine biosynthetic process"/>
    <property type="evidence" value="ECO:0007669"/>
    <property type="project" value="TreeGrafter"/>
</dbReference>
<evidence type="ECO:0000256" key="3">
    <source>
        <dbReference type="ARBA" id="ARBA00019082"/>
    </source>
</evidence>
<keyword evidence="7 14" id="KW-1133">Transmembrane helix</keyword>
<feature type="transmembrane region" description="Helical" evidence="14">
    <location>
        <begin position="259"/>
        <end position="280"/>
    </location>
</feature>
<dbReference type="PANTHER" id="PTHR31201:SF1">
    <property type="entry name" value="GLYCEROPHOSPHOCHOLINE ACYLTRANSFERASE 1"/>
    <property type="match status" value="1"/>
</dbReference>